<dbReference type="Gene3D" id="1.10.287.70">
    <property type="match status" value="1"/>
</dbReference>
<dbReference type="InterPro" id="IPR051143">
    <property type="entry name" value="TrkH_K-transport"/>
</dbReference>
<accession>A0A0D7A5E2</accession>
<feature type="region of interest" description="Disordered" evidence="7">
    <location>
        <begin position="191"/>
        <end position="236"/>
    </location>
</feature>
<feature type="transmembrane region" description="Helical" evidence="8">
    <location>
        <begin position="400"/>
        <end position="424"/>
    </location>
</feature>
<evidence type="ECO:0000256" key="4">
    <source>
        <dbReference type="ARBA" id="ARBA00022989"/>
    </source>
</evidence>
<dbReference type="InterPro" id="IPR003445">
    <property type="entry name" value="Cat_transpt"/>
</dbReference>
<feature type="compositionally biased region" description="Basic and acidic residues" evidence="7">
    <location>
        <begin position="800"/>
        <end position="809"/>
    </location>
</feature>
<dbReference type="GO" id="GO:0030007">
    <property type="term" value="P:intracellular potassium ion homeostasis"/>
    <property type="evidence" value="ECO:0007669"/>
    <property type="project" value="TreeGrafter"/>
</dbReference>
<evidence type="ECO:0000256" key="3">
    <source>
        <dbReference type="ARBA" id="ARBA00022692"/>
    </source>
</evidence>
<keyword evidence="5" id="KW-0406">Ion transport</keyword>
<reference evidence="9 10" key="1">
    <citation type="journal article" date="2015" name="Fungal Genet. Biol.">
        <title>Evolution of novel wood decay mechanisms in Agaricales revealed by the genome sequences of Fistulina hepatica and Cylindrobasidium torrendii.</title>
        <authorList>
            <person name="Floudas D."/>
            <person name="Held B.W."/>
            <person name="Riley R."/>
            <person name="Nagy L.G."/>
            <person name="Koehler G."/>
            <person name="Ransdell A.S."/>
            <person name="Younus H."/>
            <person name="Chow J."/>
            <person name="Chiniquy J."/>
            <person name="Lipzen A."/>
            <person name="Tritt A."/>
            <person name="Sun H."/>
            <person name="Haridas S."/>
            <person name="LaButti K."/>
            <person name="Ohm R.A."/>
            <person name="Kues U."/>
            <person name="Blanchette R.A."/>
            <person name="Grigoriev I.V."/>
            <person name="Minto R.E."/>
            <person name="Hibbett D.S."/>
        </authorList>
    </citation>
    <scope>NUCLEOTIDE SEQUENCE [LARGE SCALE GENOMIC DNA]</scope>
    <source>
        <strain evidence="9 10">ATCC 64428</strain>
    </source>
</reference>
<evidence type="ECO:0000256" key="2">
    <source>
        <dbReference type="ARBA" id="ARBA00022448"/>
    </source>
</evidence>
<feature type="transmembrane region" description="Helical" evidence="8">
    <location>
        <begin position="530"/>
        <end position="554"/>
    </location>
</feature>
<evidence type="ECO:0000256" key="5">
    <source>
        <dbReference type="ARBA" id="ARBA00023065"/>
    </source>
</evidence>
<dbReference type="GO" id="GO:1990573">
    <property type="term" value="P:potassium ion import across plasma membrane"/>
    <property type="evidence" value="ECO:0007669"/>
    <property type="project" value="TreeGrafter"/>
</dbReference>
<evidence type="ECO:0000256" key="8">
    <source>
        <dbReference type="SAM" id="Phobius"/>
    </source>
</evidence>
<dbReference type="SUPFAM" id="SSF81324">
    <property type="entry name" value="Voltage-gated potassium channels"/>
    <property type="match status" value="1"/>
</dbReference>
<feature type="transmembrane region" description="Helical" evidence="8">
    <location>
        <begin position="20"/>
        <end position="41"/>
    </location>
</feature>
<keyword evidence="3 8" id="KW-0812">Transmembrane</keyword>
<dbReference type="PANTHER" id="PTHR31064:SF30">
    <property type="entry name" value="HIGH-AFFINITY POTASSIUM TRANSPORT PROTEIN-RELATED"/>
    <property type="match status" value="1"/>
</dbReference>
<dbReference type="EMBL" id="KN882043">
    <property type="protein sequence ID" value="KIY46038.1"/>
    <property type="molecule type" value="Genomic_DNA"/>
</dbReference>
<feature type="transmembrane region" description="Helical" evidence="8">
    <location>
        <begin position="469"/>
        <end position="488"/>
    </location>
</feature>
<sequence length="809" mass="90128">MGLSVCFPYWPIIRRHLNFYRIHTLVFIFVPLIGSGIFYACNGDYHVDYIDGLFLCVSSMTVCGLATTDLSHITTTQQVVLFVLMLLGCPVFVSLVMLSIRKHYFEKKFVHLIEAARRMQQGDDREGVPLTTRIRTFITRGRTATLETPKPPKRSGRITKLNAAMIRRTDDVPRRVDPNGLITEKNTDEHDFRGYKVPSQPATGGRHPKSVHVPIDGHPNSDTGTTAPDSDTARDTDTTLAETIAPVASAHLIATFPTPADFSRGDDRESRFPAPSSVAVSNVPMNRALTSQTYSEAPPAADRPMTRDFGGFPMPWTIAKAIIGRLFPRIRSKLRRTLTVPMTTTIHSMNIRDESLQGIESRAVPYISFEAVVGRNSNFHMLTQEQLEELGGIEYRGLRVLLWIVSSYHIVVQLVGFVIIAPYISRPEWSWVFRPPELYNQVAAPWFALFQTISTYTNSGMSLVDESMVPFQTAYVMIVVMVFLILAGNTAYVRFLIIFALLTDFLCFLVLDIGTPAIEAIPIGTRVANALIQAVAVRAAGFAIVPLSVLAPAVKVMYVIMMYISVCETDVRHSVRSTNVYEDQTFGVFPDEEEKGRKIDRQFAASNLHAQSRMSVWGRYLASHARKQLAFDMWWLGLSLFLICIIERAGIEDTANCTWFNEFTILFELVSAYGSVGLSLGVENQNYSLSGAFKPLSKLVMCAVMIRGRHRGLPVAIDRAVLLPQEFKWWMSTQGPTSSGAEGAVQMTGTVNNNGKVRIMVDGDNPDHGHPIPRTTTILSGHSLKENGDQNSSSHSGSLRQRELHRTSI</sequence>
<dbReference type="Pfam" id="PF02386">
    <property type="entry name" value="TrkH"/>
    <property type="match status" value="2"/>
</dbReference>
<dbReference type="Proteomes" id="UP000054144">
    <property type="component" value="Unassembled WGS sequence"/>
</dbReference>
<dbReference type="OrthoDB" id="9999863at2759"/>
<comment type="subcellular location">
    <subcellularLocation>
        <location evidence="1">Membrane</location>
        <topology evidence="1">Multi-pass membrane protein</topology>
    </subcellularLocation>
</comment>
<feature type="compositionally biased region" description="Polar residues" evidence="7">
    <location>
        <begin position="789"/>
        <end position="799"/>
    </location>
</feature>
<dbReference type="GO" id="GO:0140107">
    <property type="term" value="F:high-affinity potassium ion transmembrane transporter activity"/>
    <property type="evidence" value="ECO:0007669"/>
    <property type="project" value="TreeGrafter"/>
</dbReference>
<keyword evidence="2" id="KW-0813">Transport</keyword>
<keyword evidence="6 8" id="KW-0472">Membrane</keyword>
<dbReference type="GO" id="GO:0005886">
    <property type="term" value="C:plasma membrane"/>
    <property type="evidence" value="ECO:0007669"/>
    <property type="project" value="TreeGrafter"/>
</dbReference>
<keyword evidence="4 8" id="KW-1133">Transmembrane helix</keyword>
<feature type="compositionally biased region" description="Polar residues" evidence="7">
    <location>
        <begin position="220"/>
        <end position="229"/>
    </location>
</feature>
<name>A0A0D7A5E2_9AGAR</name>
<organism evidence="9 10">
    <name type="scientific">Fistulina hepatica ATCC 64428</name>
    <dbReference type="NCBI Taxonomy" id="1128425"/>
    <lineage>
        <taxon>Eukaryota</taxon>
        <taxon>Fungi</taxon>
        <taxon>Dikarya</taxon>
        <taxon>Basidiomycota</taxon>
        <taxon>Agaricomycotina</taxon>
        <taxon>Agaricomycetes</taxon>
        <taxon>Agaricomycetidae</taxon>
        <taxon>Agaricales</taxon>
        <taxon>Fistulinaceae</taxon>
        <taxon>Fistulina</taxon>
    </lineage>
</organism>
<feature type="region of interest" description="Disordered" evidence="7">
    <location>
        <begin position="765"/>
        <end position="809"/>
    </location>
</feature>
<dbReference type="AlphaFoldDB" id="A0A0D7A5E2"/>
<proteinExistence type="predicted"/>
<feature type="transmembrane region" description="Helical" evidence="8">
    <location>
        <begin position="79"/>
        <end position="100"/>
    </location>
</feature>
<keyword evidence="10" id="KW-1185">Reference proteome</keyword>
<protein>
    <submittedName>
        <fullName evidence="9">TrkH-domain-containing protein</fullName>
    </submittedName>
</protein>
<feature type="transmembrane region" description="Helical" evidence="8">
    <location>
        <begin position="629"/>
        <end position="651"/>
    </location>
</feature>
<evidence type="ECO:0000313" key="10">
    <source>
        <dbReference type="Proteomes" id="UP000054144"/>
    </source>
</evidence>
<gene>
    <name evidence="9" type="ORF">FISHEDRAFT_47743</name>
</gene>
<evidence type="ECO:0000256" key="1">
    <source>
        <dbReference type="ARBA" id="ARBA00004141"/>
    </source>
</evidence>
<feature type="transmembrane region" description="Helical" evidence="8">
    <location>
        <begin position="53"/>
        <end position="73"/>
    </location>
</feature>
<evidence type="ECO:0000256" key="7">
    <source>
        <dbReference type="SAM" id="MobiDB-lite"/>
    </source>
</evidence>
<evidence type="ECO:0000256" key="6">
    <source>
        <dbReference type="ARBA" id="ARBA00023136"/>
    </source>
</evidence>
<dbReference type="PANTHER" id="PTHR31064">
    <property type="entry name" value="POTASSIUM TRANSPORT PROTEIN DDB_G0292412-RELATED"/>
    <property type="match status" value="1"/>
</dbReference>
<evidence type="ECO:0000313" key="9">
    <source>
        <dbReference type="EMBL" id="KIY46038.1"/>
    </source>
</evidence>
<feature type="transmembrane region" description="Helical" evidence="8">
    <location>
        <begin position="495"/>
        <end position="518"/>
    </location>
</feature>